<proteinExistence type="predicted"/>
<evidence type="ECO:0000259" key="3">
    <source>
        <dbReference type="PROSITE" id="PS50004"/>
    </source>
</evidence>
<dbReference type="AlphaFoldDB" id="A0A9D4ZFS7"/>
<evidence type="ECO:0000313" key="4">
    <source>
        <dbReference type="EMBL" id="KAI5071605.1"/>
    </source>
</evidence>
<dbReference type="EMBL" id="JABFUD020000013">
    <property type="protein sequence ID" value="KAI5071605.1"/>
    <property type="molecule type" value="Genomic_DNA"/>
</dbReference>
<gene>
    <name evidence="4" type="ORF">GOP47_0013856</name>
</gene>
<protein>
    <recommendedName>
        <fullName evidence="3">C2 domain-containing protein</fullName>
    </recommendedName>
</protein>
<dbReference type="PROSITE" id="PS50004">
    <property type="entry name" value="C2"/>
    <property type="match status" value="2"/>
</dbReference>
<evidence type="ECO:0000313" key="5">
    <source>
        <dbReference type="Proteomes" id="UP000886520"/>
    </source>
</evidence>
<dbReference type="PANTHER" id="PTHR46502:SF2">
    <property type="entry name" value="16 KDA PHLOEM PROTEIN 2"/>
    <property type="match status" value="1"/>
</dbReference>
<name>A0A9D4ZFS7_ADICA</name>
<dbReference type="SMART" id="SM00239">
    <property type="entry name" value="C2"/>
    <property type="match status" value="2"/>
</dbReference>
<feature type="domain" description="C2" evidence="3">
    <location>
        <begin position="113"/>
        <end position="230"/>
    </location>
</feature>
<accession>A0A9D4ZFS7</accession>
<keyword evidence="5" id="KW-1185">Reference proteome</keyword>
<dbReference type="InterPro" id="IPR035892">
    <property type="entry name" value="C2_domain_sf"/>
</dbReference>
<evidence type="ECO:0000256" key="1">
    <source>
        <dbReference type="ARBA" id="ARBA00022723"/>
    </source>
</evidence>
<feature type="domain" description="C2" evidence="3">
    <location>
        <begin position="1"/>
        <end position="104"/>
    </location>
</feature>
<dbReference type="SUPFAM" id="SSF49562">
    <property type="entry name" value="C2 domain (Calcium/lipid-binding domain, CaLB)"/>
    <property type="match status" value="2"/>
</dbReference>
<dbReference type="Gene3D" id="2.60.40.150">
    <property type="entry name" value="C2 domain"/>
    <property type="match status" value="2"/>
</dbReference>
<keyword evidence="2" id="KW-0106">Calcium</keyword>
<keyword evidence="1" id="KW-0479">Metal-binding</keyword>
<dbReference type="GO" id="GO:0046872">
    <property type="term" value="F:metal ion binding"/>
    <property type="evidence" value="ECO:0007669"/>
    <property type="project" value="UniProtKB-KW"/>
</dbReference>
<reference evidence="4" key="1">
    <citation type="submission" date="2021-01" db="EMBL/GenBank/DDBJ databases">
        <title>Adiantum capillus-veneris genome.</title>
        <authorList>
            <person name="Fang Y."/>
            <person name="Liao Q."/>
        </authorList>
    </citation>
    <scope>NUCLEOTIDE SEQUENCE</scope>
    <source>
        <strain evidence="4">H3</strain>
        <tissue evidence="4">Leaf</tissue>
    </source>
</reference>
<dbReference type="PANTHER" id="PTHR46502">
    <property type="entry name" value="C2 DOMAIN-CONTAINING"/>
    <property type="match status" value="1"/>
</dbReference>
<comment type="caution">
    <text evidence="4">The sequence shown here is derived from an EMBL/GenBank/DDBJ whole genome shotgun (WGS) entry which is preliminary data.</text>
</comment>
<dbReference type="Pfam" id="PF00168">
    <property type="entry name" value="C2"/>
    <property type="match status" value="2"/>
</dbReference>
<dbReference type="OrthoDB" id="419768at2759"/>
<dbReference type="Proteomes" id="UP000886520">
    <property type="component" value="Chromosome 13"/>
</dbReference>
<evidence type="ECO:0000256" key="2">
    <source>
        <dbReference type="ARBA" id="ARBA00022837"/>
    </source>
</evidence>
<dbReference type="InterPro" id="IPR000008">
    <property type="entry name" value="C2_dom"/>
</dbReference>
<sequence length="253" mass="27988">MPEGTVEAELIQAHDLKDVEAFGKSDPYCILSCGHVKHRSRTAHDGGSSPAWNQSFLFEIPDGVPELSIQLFDLERHGRDEAMGIVIIPLSQVYAQRQVAPAKYKVQLPNGHFHGEVEVRLKFFPKVHHGALDLHLVKGHGLLAADALDKSDPYAIITCHKQTLKSRVMENGGSDPHWDQTLVFTINSEVTEVMIRLYDQDTFTADDPLGTAIVPLHKAFAEGLVQPTEYKVLGRLGQPQGEVTVGLKFTPKL</sequence>
<organism evidence="4 5">
    <name type="scientific">Adiantum capillus-veneris</name>
    <name type="common">Maidenhair fern</name>
    <dbReference type="NCBI Taxonomy" id="13818"/>
    <lineage>
        <taxon>Eukaryota</taxon>
        <taxon>Viridiplantae</taxon>
        <taxon>Streptophyta</taxon>
        <taxon>Embryophyta</taxon>
        <taxon>Tracheophyta</taxon>
        <taxon>Polypodiopsida</taxon>
        <taxon>Polypodiidae</taxon>
        <taxon>Polypodiales</taxon>
        <taxon>Pteridineae</taxon>
        <taxon>Pteridaceae</taxon>
        <taxon>Vittarioideae</taxon>
        <taxon>Adiantum</taxon>
    </lineage>
</organism>